<name>A0AC60A9G5_RANTA</name>
<dbReference type="EMBL" id="OX596093">
    <property type="protein sequence ID" value="CAN0571669.1"/>
    <property type="molecule type" value="Genomic_DNA"/>
</dbReference>
<proteinExistence type="predicted"/>
<accession>A0AC60A9G5</accession>
<reference evidence="1" key="2">
    <citation type="submission" date="2025-03" db="EMBL/GenBank/DDBJ databases">
        <authorList>
            <consortium name="ELIXIR-Norway"/>
            <consortium name="Elixir Norway"/>
        </authorList>
    </citation>
    <scope>NUCLEOTIDE SEQUENCE</scope>
</reference>
<evidence type="ECO:0000313" key="2">
    <source>
        <dbReference type="Proteomes" id="UP001162501"/>
    </source>
</evidence>
<protein>
    <submittedName>
        <fullName evidence="1">Uncharacterized protein</fullName>
    </submittedName>
</protein>
<gene>
    <name evidence="1" type="ORF">MRATA1EN22A_LOCUS28345</name>
</gene>
<organism evidence="1 2">
    <name type="scientific">Rangifer tarandus platyrhynchus</name>
    <name type="common">Svalbard reindeer</name>
    <dbReference type="NCBI Taxonomy" id="3082113"/>
    <lineage>
        <taxon>Eukaryota</taxon>
        <taxon>Metazoa</taxon>
        <taxon>Chordata</taxon>
        <taxon>Craniata</taxon>
        <taxon>Vertebrata</taxon>
        <taxon>Euteleostomi</taxon>
        <taxon>Mammalia</taxon>
        <taxon>Eutheria</taxon>
        <taxon>Laurasiatheria</taxon>
        <taxon>Artiodactyla</taxon>
        <taxon>Ruminantia</taxon>
        <taxon>Pecora</taxon>
        <taxon>Cervidae</taxon>
        <taxon>Odocoileinae</taxon>
        <taxon>Rangifer</taxon>
    </lineage>
</organism>
<evidence type="ECO:0000313" key="1">
    <source>
        <dbReference type="EMBL" id="CAN0571669.1"/>
    </source>
</evidence>
<sequence>MFPRKRWLLLPRAGLLLQWLLSLGSVDSRRGLQQSQHVGSSQTRNRTCVPCTGKRVLNHKTTREVLEEGFFDLPLRRRSCLLAPARSASASQCIPTAPTAAVLFPALVLGN</sequence>
<dbReference type="Proteomes" id="UP001162501">
    <property type="component" value="Chromosome 9"/>
</dbReference>
<reference evidence="1" key="1">
    <citation type="submission" date="2023-05" db="EMBL/GenBank/DDBJ databases">
        <authorList>
            <consortium name="ELIXIR-Norway"/>
        </authorList>
    </citation>
    <scope>NUCLEOTIDE SEQUENCE</scope>
</reference>